<dbReference type="FunFam" id="3.60.130.10:FF:000002">
    <property type="entry name" value="Alpha-ketoglutarate-dependent taurine dioxygenase"/>
    <property type="match status" value="1"/>
</dbReference>
<dbReference type="InterPro" id="IPR051323">
    <property type="entry name" value="AtsK-like"/>
</dbReference>
<evidence type="ECO:0000256" key="2">
    <source>
        <dbReference type="ARBA" id="ARBA00005896"/>
    </source>
</evidence>
<evidence type="ECO:0000256" key="4">
    <source>
        <dbReference type="ARBA" id="ARBA00022964"/>
    </source>
</evidence>
<proteinExistence type="inferred from homology"/>
<dbReference type="InterPro" id="IPR003819">
    <property type="entry name" value="TauD/TfdA-like"/>
</dbReference>
<evidence type="ECO:0000256" key="1">
    <source>
        <dbReference type="ARBA" id="ARBA00001954"/>
    </source>
</evidence>
<evidence type="ECO:0000256" key="9">
    <source>
        <dbReference type="ARBA" id="ARBA00066614"/>
    </source>
</evidence>
<dbReference type="AlphaFoldDB" id="A0A7X3FLS1"/>
<evidence type="ECO:0000256" key="3">
    <source>
        <dbReference type="ARBA" id="ARBA00022723"/>
    </source>
</evidence>
<accession>A0A7X3FLS1</accession>
<dbReference type="OrthoDB" id="581608at2"/>
<feature type="domain" description="TauD/TfdA-like" evidence="12">
    <location>
        <begin position="9"/>
        <end position="276"/>
    </location>
</feature>
<gene>
    <name evidence="13" type="ORF">EDM21_21415</name>
</gene>
<evidence type="ECO:0000313" key="13">
    <source>
        <dbReference type="EMBL" id="MVP02041.1"/>
    </source>
</evidence>
<keyword evidence="3" id="KW-0479">Metal-binding</keyword>
<organism evidence="13 14">
    <name type="scientific">Paenibacillus lutrae</name>
    <dbReference type="NCBI Taxonomy" id="2078573"/>
    <lineage>
        <taxon>Bacteria</taxon>
        <taxon>Bacillati</taxon>
        <taxon>Bacillota</taxon>
        <taxon>Bacilli</taxon>
        <taxon>Bacillales</taxon>
        <taxon>Paenibacillaceae</taxon>
        <taxon>Paenibacillus</taxon>
    </lineage>
</organism>
<dbReference type="SUPFAM" id="SSF51197">
    <property type="entry name" value="Clavaminate synthase-like"/>
    <property type="match status" value="1"/>
</dbReference>
<dbReference type="GO" id="GO:0005737">
    <property type="term" value="C:cytoplasm"/>
    <property type="evidence" value="ECO:0007669"/>
    <property type="project" value="TreeGrafter"/>
</dbReference>
<dbReference type="GO" id="GO:0046872">
    <property type="term" value="F:metal ion binding"/>
    <property type="evidence" value="ECO:0007669"/>
    <property type="project" value="UniProtKB-KW"/>
</dbReference>
<evidence type="ECO:0000313" key="14">
    <source>
        <dbReference type="Proteomes" id="UP000490800"/>
    </source>
</evidence>
<keyword evidence="6" id="KW-0408">Iron</keyword>
<name>A0A7X3FLS1_9BACL</name>
<comment type="catalytic activity">
    <reaction evidence="7">
        <text>a primary linear alkyl sulfate ester + 2-oxoglutarate + O2 = an aldehyde + sulfate + succinate + CO2 + H(+)</text>
        <dbReference type="Rhea" id="RHEA:65716"/>
        <dbReference type="ChEBI" id="CHEBI:15378"/>
        <dbReference type="ChEBI" id="CHEBI:15379"/>
        <dbReference type="ChEBI" id="CHEBI:16189"/>
        <dbReference type="ChEBI" id="CHEBI:16526"/>
        <dbReference type="ChEBI" id="CHEBI:16810"/>
        <dbReference type="ChEBI" id="CHEBI:17478"/>
        <dbReference type="ChEBI" id="CHEBI:30031"/>
        <dbReference type="ChEBI" id="CHEBI:157685"/>
        <dbReference type="EC" id="1.14.11.77"/>
    </reaction>
</comment>
<evidence type="ECO:0000256" key="11">
    <source>
        <dbReference type="ARBA" id="ARBA00078517"/>
    </source>
</evidence>
<dbReference type="RefSeq" id="WP_157338466.1">
    <property type="nucleotide sequence ID" value="NZ_RHLK01000017.1"/>
</dbReference>
<comment type="caution">
    <text evidence="13">The sequence shown here is derived from an EMBL/GenBank/DDBJ whole genome shotgun (WGS) entry which is preliminary data.</text>
</comment>
<comment type="similarity">
    <text evidence="2">Belongs to the TfdA dioxygenase family.</text>
</comment>
<keyword evidence="5" id="KW-0560">Oxidoreductase</keyword>
<evidence type="ECO:0000256" key="10">
    <source>
        <dbReference type="ARBA" id="ARBA00067109"/>
    </source>
</evidence>
<sequence length="307" mass="33439">MSEQEQVKVTPAAGRIGAIIEGITLSGDLDAGTVGFIREQLLKHKVIFFRGQNHLDNAGQEEFTKLLGTPVAHPTVKSKEGTSYVLELDSTHGGRANVWHTDVTFVDAYPAASILRGIVIPEAGGDTVWANTAAAYELLPQELRELADKLWVLHSNEFDYAASSRAVSTLGKEGAKKYQDSFTSTIYETEHPLVRVHPETGERTLVLGGFAKRINGFSAADSARLISLLQEHITSLENTVRWRWAEGDVAVWDNRATQHYAVNDYGDQHRVVRRVTIAGEVPVSIDGRKSETSVIPGAVPAAAVSAK</sequence>
<evidence type="ECO:0000256" key="5">
    <source>
        <dbReference type="ARBA" id="ARBA00023002"/>
    </source>
</evidence>
<protein>
    <recommendedName>
        <fullName evidence="10">Alpha-ketoglutarate-dependent sulfate ester dioxygenase</fullName>
        <ecNumber evidence="9">1.14.11.77</ecNumber>
    </recommendedName>
    <alternativeName>
        <fullName evidence="11">Type II alkyl sulfatase</fullName>
    </alternativeName>
</protein>
<comment type="cofactor">
    <cofactor evidence="1">
        <name>Fe(2+)</name>
        <dbReference type="ChEBI" id="CHEBI:29033"/>
    </cofactor>
</comment>
<dbReference type="Pfam" id="PF02668">
    <property type="entry name" value="TauD"/>
    <property type="match status" value="1"/>
</dbReference>
<dbReference type="PANTHER" id="PTHR30468:SF5">
    <property type="entry name" value="ALPHA-KETOGLUTARATE-DEPENDENT SULFATE ESTER DIOXYGENASE"/>
    <property type="match status" value="1"/>
</dbReference>
<keyword evidence="14" id="KW-1185">Reference proteome</keyword>
<dbReference type="PANTHER" id="PTHR30468">
    <property type="entry name" value="ALPHA-KETOGLUTARATE-DEPENDENT SULFONATE DIOXYGENASE"/>
    <property type="match status" value="1"/>
</dbReference>
<dbReference type="Gene3D" id="3.60.130.10">
    <property type="entry name" value="Clavaminate synthase-like"/>
    <property type="match status" value="1"/>
</dbReference>
<evidence type="ECO:0000259" key="12">
    <source>
        <dbReference type="Pfam" id="PF02668"/>
    </source>
</evidence>
<evidence type="ECO:0000256" key="6">
    <source>
        <dbReference type="ARBA" id="ARBA00023004"/>
    </source>
</evidence>
<reference evidence="13 14" key="1">
    <citation type="journal article" date="2019" name="Microorganisms">
        <title>Paenibacillus lutrae sp. nov., A Chitinolytic Species Isolated from A River Otter in Castril Natural Park, Granada, Spain.</title>
        <authorList>
            <person name="Rodriguez M."/>
            <person name="Reina J.C."/>
            <person name="Bejar V."/>
            <person name="Llamas I."/>
        </authorList>
    </citation>
    <scope>NUCLEOTIDE SEQUENCE [LARGE SCALE GENOMIC DNA]</scope>
    <source>
        <strain evidence="13 14">N10</strain>
    </source>
</reference>
<dbReference type="GO" id="GO:0016706">
    <property type="term" value="F:2-oxoglutarate-dependent dioxygenase activity"/>
    <property type="evidence" value="ECO:0007669"/>
    <property type="project" value="TreeGrafter"/>
</dbReference>
<keyword evidence="4 13" id="KW-0223">Dioxygenase</keyword>
<dbReference type="Proteomes" id="UP000490800">
    <property type="component" value="Unassembled WGS sequence"/>
</dbReference>
<comment type="catalytic activity">
    <reaction evidence="8">
        <text>2-ethylhexyl sulfate + 2-oxoglutarate + O2 = 2-ethylhexanal + sulfate + succinate + CO2 + H(+)</text>
        <dbReference type="Rhea" id="RHEA:47620"/>
        <dbReference type="ChEBI" id="CHEBI:15378"/>
        <dbReference type="ChEBI" id="CHEBI:15379"/>
        <dbReference type="ChEBI" id="CHEBI:16189"/>
        <dbReference type="ChEBI" id="CHEBI:16526"/>
        <dbReference type="ChEBI" id="CHEBI:16810"/>
        <dbReference type="ChEBI" id="CHEBI:30031"/>
        <dbReference type="ChEBI" id="CHEBI:87808"/>
        <dbReference type="ChEBI" id="CHEBI:87809"/>
        <dbReference type="EC" id="1.14.11.77"/>
    </reaction>
</comment>
<evidence type="ECO:0000256" key="7">
    <source>
        <dbReference type="ARBA" id="ARBA00050529"/>
    </source>
</evidence>
<dbReference type="InterPro" id="IPR042098">
    <property type="entry name" value="TauD-like_sf"/>
</dbReference>
<dbReference type="EC" id="1.14.11.77" evidence="9"/>
<dbReference type="EMBL" id="RHLK01000017">
    <property type="protein sequence ID" value="MVP02041.1"/>
    <property type="molecule type" value="Genomic_DNA"/>
</dbReference>
<evidence type="ECO:0000256" key="8">
    <source>
        <dbReference type="ARBA" id="ARBA00051250"/>
    </source>
</evidence>